<dbReference type="EMBL" id="BGZI01000020">
    <property type="protein sequence ID" value="GBO89155.1"/>
    <property type="molecule type" value="Genomic_DNA"/>
</dbReference>
<proteinExistence type="predicted"/>
<evidence type="ECO:0000313" key="1">
    <source>
        <dbReference type="EMBL" id="GBO89155.1"/>
    </source>
</evidence>
<name>A0A5M3Q1L7_9GAMM</name>
<dbReference type="AlphaFoldDB" id="A0A5M3Q1L7"/>
<dbReference type="RefSeq" id="WP_153637329.1">
    <property type="nucleotide sequence ID" value="NZ_BGZI01000020.1"/>
</dbReference>
<reference evidence="1 2" key="1">
    <citation type="journal article" date="2019" name="J. Gen. Appl. Microbiol.">
        <title>Aerobic degradation of cis-dichloroethene by the marine bacterium Marinobacter salsuginis strain 5N-3.</title>
        <authorList>
            <person name="Inoue Y."/>
            <person name="Fukunaga Y."/>
            <person name="Katsumata H."/>
            <person name="Ohji S."/>
            <person name="Hosoyama A."/>
            <person name="Mori K."/>
            <person name="Ando K."/>
        </authorList>
    </citation>
    <scope>NUCLEOTIDE SEQUENCE [LARGE SCALE GENOMIC DNA]</scope>
    <source>
        <strain evidence="1 2">NBRC 109114</strain>
    </source>
</reference>
<evidence type="ECO:0000313" key="2">
    <source>
        <dbReference type="Proteomes" id="UP000387223"/>
    </source>
</evidence>
<organism evidence="1 2">
    <name type="scientific">Marinobacter salsuginis</name>
    <dbReference type="NCBI Taxonomy" id="418719"/>
    <lineage>
        <taxon>Bacteria</taxon>
        <taxon>Pseudomonadati</taxon>
        <taxon>Pseudomonadota</taxon>
        <taxon>Gammaproteobacteria</taxon>
        <taxon>Pseudomonadales</taxon>
        <taxon>Marinobacteraceae</taxon>
        <taxon>Marinobacter</taxon>
    </lineage>
</organism>
<gene>
    <name evidence="1" type="ORF">MSSD14B_28230</name>
</gene>
<comment type="caution">
    <text evidence="1">The sequence shown here is derived from an EMBL/GenBank/DDBJ whole genome shotgun (WGS) entry which is preliminary data.</text>
</comment>
<sequence>MKAHQKAVIDELRKEGYAVAIFYPFEVGNASTRDLEDVLVREGNEALEILKTGELS</sequence>
<dbReference type="Proteomes" id="UP000387223">
    <property type="component" value="Unassembled WGS sequence"/>
</dbReference>
<protein>
    <submittedName>
        <fullName evidence="1">Uncharacterized protein</fullName>
    </submittedName>
</protein>
<accession>A0A5M3Q1L7</accession>